<reference evidence="4" key="1">
    <citation type="submission" date="2023-07" db="EMBL/GenBank/DDBJ databases">
        <authorList>
            <consortium name="AG Swart"/>
            <person name="Singh M."/>
            <person name="Singh A."/>
            <person name="Seah K."/>
            <person name="Emmerich C."/>
        </authorList>
    </citation>
    <scope>NUCLEOTIDE SEQUENCE</scope>
    <source>
        <strain evidence="4">DP1</strain>
    </source>
</reference>
<name>A0AAD1XBE9_EUPCR</name>
<keyword evidence="5" id="KW-1185">Reference proteome</keyword>
<feature type="region of interest" description="Disordered" evidence="2">
    <location>
        <begin position="27"/>
        <end position="46"/>
    </location>
</feature>
<dbReference type="InterPro" id="IPR050116">
    <property type="entry name" value="DNA_polymerase-Y"/>
</dbReference>
<dbReference type="GO" id="GO:0042276">
    <property type="term" value="P:error-prone translesion synthesis"/>
    <property type="evidence" value="ECO:0007669"/>
    <property type="project" value="TreeGrafter"/>
</dbReference>
<dbReference type="Pfam" id="PF00817">
    <property type="entry name" value="IMS"/>
    <property type="match status" value="1"/>
</dbReference>
<proteinExistence type="predicted"/>
<dbReference type="InterPro" id="IPR043502">
    <property type="entry name" value="DNA/RNA_pol_sf"/>
</dbReference>
<dbReference type="GO" id="GO:0005634">
    <property type="term" value="C:nucleus"/>
    <property type="evidence" value="ECO:0007669"/>
    <property type="project" value="TreeGrafter"/>
</dbReference>
<gene>
    <name evidence="4" type="ORF">ECRASSUSDP1_LOCUS5693</name>
</gene>
<dbReference type="PANTHER" id="PTHR11076">
    <property type="entry name" value="DNA REPAIR POLYMERASE UMUC / TRANSFERASE FAMILY MEMBER"/>
    <property type="match status" value="1"/>
</dbReference>
<dbReference type="Proteomes" id="UP001295684">
    <property type="component" value="Unassembled WGS sequence"/>
</dbReference>
<dbReference type="PANTHER" id="PTHR11076:SF33">
    <property type="entry name" value="DNA POLYMERASE KAPPA"/>
    <property type="match status" value="1"/>
</dbReference>
<dbReference type="EMBL" id="CAMPGE010005499">
    <property type="protein sequence ID" value="CAI2364350.1"/>
    <property type="molecule type" value="Genomic_DNA"/>
</dbReference>
<dbReference type="Gene3D" id="3.40.1170.60">
    <property type="match status" value="1"/>
</dbReference>
<sequence length="314" mass="36521">MDSDNEDFNVKDLQGQYVSADFSKKTLNSEQKNGAQDSEVAKLDQLNPIGKTEEEIRTERVESLIAKASEGMEYYRVQQKREEATKKRLENYKLKIQEAQADEKVMEESSEKAEEKIREFRKEIDTSRVWLHAHIDWFYASIEERENPDLKNKPFGIGDRNVINNVNKLAADLGIRKGIPSFVGKKLCPLFVMIQQDMVKYRKISGYFSNICKEYDPNPESSNLDEYSLDITDYLKKYNLKGDMGKSFIAHRIQKSVKEKLGFNIKIGIGPNILMAKVNSLFHQRRPDSNSFKCERSNKCLHDRRLCKKPSWSW</sequence>
<comment type="caution">
    <text evidence="4">The sequence shown here is derived from an EMBL/GenBank/DDBJ whole genome shotgun (WGS) entry which is preliminary data.</text>
</comment>
<evidence type="ECO:0000313" key="5">
    <source>
        <dbReference type="Proteomes" id="UP001295684"/>
    </source>
</evidence>
<accession>A0AAD1XBE9</accession>
<dbReference type="GO" id="GO:0006281">
    <property type="term" value="P:DNA repair"/>
    <property type="evidence" value="ECO:0007669"/>
    <property type="project" value="InterPro"/>
</dbReference>
<feature type="coiled-coil region" evidence="1">
    <location>
        <begin position="82"/>
        <end position="123"/>
    </location>
</feature>
<keyword evidence="1" id="KW-0175">Coiled coil</keyword>
<dbReference type="Gene3D" id="3.30.70.270">
    <property type="match status" value="1"/>
</dbReference>
<dbReference type="AlphaFoldDB" id="A0AAD1XBE9"/>
<dbReference type="InterPro" id="IPR043128">
    <property type="entry name" value="Rev_trsase/Diguanyl_cyclase"/>
</dbReference>
<evidence type="ECO:0000259" key="3">
    <source>
        <dbReference type="PROSITE" id="PS50173"/>
    </source>
</evidence>
<evidence type="ECO:0000313" key="4">
    <source>
        <dbReference type="EMBL" id="CAI2364350.1"/>
    </source>
</evidence>
<evidence type="ECO:0000256" key="1">
    <source>
        <dbReference type="SAM" id="Coils"/>
    </source>
</evidence>
<dbReference type="SUPFAM" id="SSF56672">
    <property type="entry name" value="DNA/RNA polymerases"/>
    <property type="match status" value="1"/>
</dbReference>
<dbReference type="PROSITE" id="PS50173">
    <property type="entry name" value="UMUC"/>
    <property type="match status" value="1"/>
</dbReference>
<dbReference type="InterPro" id="IPR001126">
    <property type="entry name" value="UmuC"/>
</dbReference>
<evidence type="ECO:0000256" key="2">
    <source>
        <dbReference type="SAM" id="MobiDB-lite"/>
    </source>
</evidence>
<feature type="domain" description="UmuC" evidence="3">
    <location>
        <begin position="130"/>
        <end position="280"/>
    </location>
</feature>
<dbReference type="GO" id="GO:0003887">
    <property type="term" value="F:DNA-directed DNA polymerase activity"/>
    <property type="evidence" value="ECO:0007669"/>
    <property type="project" value="TreeGrafter"/>
</dbReference>
<feature type="compositionally biased region" description="Polar residues" evidence="2">
    <location>
        <begin position="27"/>
        <end position="36"/>
    </location>
</feature>
<organism evidence="4 5">
    <name type="scientific">Euplotes crassus</name>
    <dbReference type="NCBI Taxonomy" id="5936"/>
    <lineage>
        <taxon>Eukaryota</taxon>
        <taxon>Sar</taxon>
        <taxon>Alveolata</taxon>
        <taxon>Ciliophora</taxon>
        <taxon>Intramacronucleata</taxon>
        <taxon>Spirotrichea</taxon>
        <taxon>Hypotrichia</taxon>
        <taxon>Euplotida</taxon>
        <taxon>Euplotidae</taxon>
        <taxon>Moneuplotes</taxon>
    </lineage>
</organism>
<protein>
    <recommendedName>
        <fullName evidence="3">UmuC domain-containing protein</fullName>
    </recommendedName>
</protein>